<dbReference type="Pfam" id="PF00294">
    <property type="entry name" value="PfkB"/>
    <property type="match status" value="1"/>
</dbReference>
<keyword evidence="4 7" id="KW-0418">Kinase</keyword>
<keyword evidence="3" id="KW-0547">Nucleotide-binding</keyword>
<dbReference type="AlphaFoldDB" id="Q0FYP4"/>
<gene>
    <name evidence="7" type="ORF">FP2506_11927</name>
</gene>
<dbReference type="STRING" id="217511.GCA_001463845_01126"/>
<feature type="domain" description="Carbohydrate kinase PfkB" evidence="6">
    <location>
        <begin position="73"/>
        <end position="325"/>
    </location>
</feature>
<accession>Q0FYP4</accession>
<dbReference type="Proteomes" id="UP000004310">
    <property type="component" value="Unassembled WGS sequence"/>
</dbReference>
<evidence type="ECO:0000256" key="1">
    <source>
        <dbReference type="ARBA" id="ARBA00010688"/>
    </source>
</evidence>
<evidence type="ECO:0000256" key="3">
    <source>
        <dbReference type="ARBA" id="ARBA00022741"/>
    </source>
</evidence>
<evidence type="ECO:0000313" key="8">
    <source>
        <dbReference type="Proteomes" id="UP000004310"/>
    </source>
</evidence>
<dbReference type="InterPro" id="IPR050306">
    <property type="entry name" value="PfkB_Carbo_kinase"/>
</dbReference>
<dbReference type="CDD" id="cd01166">
    <property type="entry name" value="KdgK"/>
    <property type="match status" value="1"/>
</dbReference>
<comment type="caution">
    <text evidence="7">The sequence shown here is derived from an EMBL/GenBank/DDBJ whole genome shotgun (WGS) entry which is preliminary data.</text>
</comment>
<dbReference type="EMBL" id="AATP01000009">
    <property type="protein sequence ID" value="EAU40264.1"/>
    <property type="molecule type" value="Genomic_DNA"/>
</dbReference>
<dbReference type="eggNOG" id="COG0524">
    <property type="taxonomic scope" value="Bacteria"/>
</dbReference>
<name>Q0FYP4_9HYPH</name>
<evidence type="ECO:0000256" key="4">
    <source>
        <dbReference type="ARBA" id="ARBA00022777"/>
    </source>
</evidence>
<comment type="similarity">
    <text evidence="1">Belongs to the carbohydrate kinase PfkB family.</text>
</comment>
<dbReference type="InterPro" id="IPR029056">
    <property type="entry name" value="Ribokinase-like"/>
</dbReference>
<dbReference type="InterPro" id="IPR011611">
    <property type="entry name" value="PfkB_dom"/>
</dbReference>
<proteinExistence type="inferred from homology"/>
<dbReference type="GO" id="GO:0016301">
    <property type="term" value="F:kinase activity"/>
    <property type="evidence" value="ECO:0007669"/>
    <property type="project" value="UniProtKB-KW"/>
</dbReference>
<dbReference type="HOGENOM" id="CLU_027634_6_0_5"/>
<dbReference type="PROSITE" id="PS00584">
    <property type="entry name" value="PFKB_KINASES_2"/>
    <property type="match status" value="1"/>
</dbReference>
<evidence type="ECO:0000313" key="7">
    <source>
        <dbReference type="EMBL" id="EAU40264.1"/>
    </source>
</evidence>
<organism evidence="7 8">
    <name type="scientific">Fulvimarina pelagi HTCC2506</name>
    <dbReference type="NCBI Taxonomy" id="314231"/>
    <lineage>
        <taxon>Bacteria</taxon>
        <taxon>Pseudomonadati</taxon>
        <taxon>Pseudomonadota</taxon>
        <taxon>Alphaproteobacteria</taxon>
        <taxon>Hyphomicrobiales</taxon>
        <taxon>Aurantimonadaceae</taxon>
        <taxon>Fulvimarina</taxon>
    </lineage>
</organism>
<dbReference type="SUPFAM" id="SSF53613">
    <property type="entry name" value="Ribokinase-like"/>
    <property type="match status" value="1"/>
</dbReference>
<keyword evidence="2" id="KW-0808">Transferase</keyword>
<evidence type="ECO:0000256" key="2">
    <source>
        <dbReference type="ARBA" id="ARBA00022679"/>
    </source>
</evidence>
<keyword evidence="8" id="KW-1185">Reference proteome</keyword>
<dbReference type="PANTHER" id="PTHR43085">
    <property type="entry name" value="HEXOKINASE FAMILY MEMBER"/>
    <property type="match status" value="1"/>
</dbReference>
<evidence type="ECO:0000256" key="5">
    <source>
        <dbReference type="ARBA" id="ARBA00022840"/>
    </source>
</evidence>
<dbReference type="PANTHER" id="PTHR43085:SF1">
    <property type="entry name" value="PSEUDOURIDINE KINASE-RELATED"/>
    <property type="match status" value="1"/>
</dbReference>
<protein>
    <submittedName>
        <fullName evidence="7">Probable fructokinase protein, Pfk family</fullName>
    </submittedName>
</protein>
<dbReference type="InterPro" id="IPR002173">
    <property type="entry name" value="Carboh/pur_kinase_PfkB_CS"/>
</dbReference>
<dbReference type="GO" id="GO:0005524">
    <property type="term" value="F:ATP binding"/>
    <property type="evidence" value="ECO:0007669"/>
    <property type="project" value="UniProtKB-KW"/>
</dbReference>
<reference evidence="7 8" key="1">
    <citation type="journal article" date="2010" name="J. Bacteriol.">
        <title>Genome sequence of Fulvimarina pelagi HTCC2506T, a Mn(II)-oxidizing alphaproteobacterium possessing an aerobic anoxygenic photosynthetic gene cluster and Xanthorhodopsin.</title>
        <authorList>
            <person name="Kang I."/>
            <person name="Oh H.M."/>
            <person name="Lim S.I."/>
            <person name="Ferriera S."/>
            <person name="Giovannoni S.J."/>
            <person name="Cho J.C."/>
        </authorList>
    </citation>
    <scope>NUCLEOTIDE SEQUENCE [LARGE SCALE GENOMIC DNA]</scope>
    <source>
        <strain evidence="7 8">HTCC2506</strain>
    </source>
</reference>
<dbReference type="Gene3D" id="3.40.1190.20">
    <property type="match status" value="1"/>
</dbReference>
<evidence type="ECO:0000259" key="6">
    <source>
        <dbReference type="Pfam" id="PF00294"/>
    </source>
</evidence>
<sequence>MGRSAAPARHQPGGLRRKTMMATLSPDSLGPTICVGEILVEIMATTIGDGFREPIDLIGPFPSGAPAIFISQCARIGGMAAMIGAVGEDDFGRINTERLADDGADISAIAVDLDYPTGSAFVRYRSDGSRDFVYNIATSAAARFGWIGNVEALVSRAGHLHVMGSGLSMQSAVDVIERALPIIRERGGSLSVDPNLRKEITYDADTKKRFRNLIATADLLLPSGEELELAAGIEGEDAAIERLFEMGVKEIALKRGSAGATVFRPGAEPVSAAAFEVEEIDPTGAGDCFGGAYVASRRLGLSVEEALTYANAAGARNVTRRGPMEGAGTREELDRFIAETPRLGG</sequence>
<keyword evidence="5" id="KW-0067">ATP-binding</keyword>